<dbReference type="PANTHER" id="PTHR32285:SF253">
    <property type="entry name" value="OS06G0234600 PROTEIN"/>
    <property type="match status" value="1"/>
</dbReference>
<dbReference type="OrthoDB" id="630188at2759"/>
<keyword evidence="12" id="KW-1185">Reference proteome</keyword>
<reference evidence="11 12" key="1">
    <citation type="submission" date="2020-08" db="EMBL/GenBank/DDBJ databases">
        <title>Plant Genome Project.</title>
        <authorList>
            <person name="Zhang R.-G."/>
        </authorList>
    </citation>
    <scope>NUCLEOTIDE SEQUENCE [LARGE SCALE GENOMIC DNA]</scope>
    <source>
        <tissue evidence="11">Rhizome</tissue>
    </source>
</reference>
<keyword evidence="3" id="KW-0812">Transmembrane</keyword>
<dbReference type="AlphaFoldDB" id="A0A8J5GSF7"/>
<evidence type="ECO:0000256" key="3">
    <source>
        <dbReference type="ARBA" id="ARBA00022692"/>
    </source>
</evidence>
<dbReference type="Pfam" id="PF13839">
    <property type="entry name" value="PC-Esterase"/>
    <property type="match status" value="1"/>
</dbReference>
<evidence type="ECO:0000256" key="2">
    <source>
        <dbReference type="ARBA" id="ARBA00007727"/>
    </source>
</evidence>
<evidence type="ECO:0008006" key="13">
    <source>
        <dbReference type="Google" id="ProtNLM"/>
    </source>
</evidence>
<dbReference type="GO" id="GO:1990538">
    <property type="term" value="F:xylan O-acetyltransferase activity"/>
    <property type="evidence" value="ECO:0007669"/>
    <property type="project" value="UniProtKB-ARBA"/>
</dbReference>
<comment type="subcellular location">
    <subcellularLocation>
        <location evidence="1">Golgi apparatus membrane</location>
        <topology evidence="1">Single-pass type II membrane protein</topology>
    </subcellularLocation>
</comment>
<gene>
    <name evidence="11" type="ORF">ZIOFF_023377</name>
</gene>
<dbReference type="PANTHER" id="PTHR32285">
    <property type="entry name" value="PROTEIN TRICHOME BIREFRINGENCE-LIKE 9-RELATED"/>
    <property type="match status" value="1"/>
</dbReference>
<dbReference type="EMBL" id="JACMSC010000007">
    <property type="protein sequence ID" value="KAG6513070.1"/>
    <property type="molecule type" value="Genomic_DNA"/>
</dbReference>
<sequence>MVPALISSYMPKLPYSNLEWGVIQKKVGPFLWLMVISTILVLFVMDSSTRFSSSVAVSHSGGLKQGSARSLPANDTDATSPELSSGDIGEVCDISEGKWVEEPRGSIYTNTTCPTMPDIKNCGKYGKDQSYVYWRWQPKGCVIPRFEPETFLGMVRGKKMAVIGDSLARDHVESLLCLLSQAEIPSIAFRDEIDKCVTWNFPEHNFTLMVLWTEYIVETIPRIENGTVASYEIHLDKASRNWTEKLPGVDYAILSGGNWFFRAVHLYEGGKLIGCINCWEQNLTRYEVTYAIRRVVRTGLHFISTCKECEGLTTFLRTYTPSHFQNGSWFDGGYCNRTSPLDESQIRLTDVAWEIRNIQREEIARVRENHRGGKVKFGVLDITKAIMMRADGHPEGHWTKRAEGRANDCLHWCLPGPVDMWSDVLLATLMKNSLS</sequence>
<evidence type="ECO:0000256" key="5">
    <source>
        <dbReference type="ARBA" id="ARBA00022989"/>
    </source>
</evidence>
<feature type="domain" description="Trichome birefringence-like C-terminal" evidence="9">
    <location>
        <begin position="143"/>
        <end position="427"/>
    </location>
</feature>
<comment type="similarity">
    <text evidence="2">Belongs to the PC-esterase family. TBL subfamily.</text>
</comment>
<evidence type="ECO:0000256" key="7">
    <source>
        <dbReference type="ARBA" id="ARBA00023136"/>
    </source>
</evidence>
<feature type="domain" description="Trichome birefringence-like N-terminal" evidence="10">
    <location>
        <begin position="91"/>
        <end position="141"/>
    </location>
</feature>
<evidence type="ECO:0000256" key="1">
    <source>
        <dbReference type="ARBA" id="ARBA00004323"/>
    </source>
</evidence>
<dbReference type="InterPro" id="IPR029962">
    <property type="entry name" value="TBL"/>
</dbReference>
<dbReference type="GO" id="GO:0000139">
    <property type="term" value="C:Golgi membrane"/>
    <property type="evidence" value="ECO:0007669"/>
    <property type="project" value="UniProtKB-SubCell"/>
</dbReference>
<dbReference type="InterPro" id="IPR025846">
    <property type="entry name" value="TBL_N"/>
</dbReference>
<protein>
    <recommendedName>
        <fullName evidence="13">Trichome birefringence-like N-terminal domain-containing protein</fullName>
    </recommendedName>
</protein>
<evidence type="ECO:0000256" key="8">
    <source>
        <dbReference type="SAM" id="MobiDB-lite"/>
    </source>
</evidence>
<feature type="region of interest" description="Disordered" evidence="8">
    <location>
        <begin position="60"/>
        <end position="88"/>
    </location>
</feature>
<evidence type="ECO:0000313" key="11">
    <source>
        <dbReference type="EMBL" id="KAG6513070.1"/>
    </source>
</evidence>
<evidence type="ECO:0000256" key="6">
    <source>
        <dbReference type="ARBA" id="ARBA00023034"/>
    </source>
</evidence>
<name>A0A8J5GSF7_ZINOF</name>
<comment type="caution">
    <text evidence="11">The sequence shown here is derived from an EMBL/GenBank/DDBJ whole genome shotgun (WGS) entry which is preliminary data.</text>
</comment>
<dbReference type="Pfam" id="PF14416">
    <property type="entry name" value="PMR5N"/>
    <property type="match status" value="1"/>
</dbReference>
<dbReference type="InterPro" id="IPR026057">
    <property type="entry name" value="TBL_C"/>
</dbReference>
<evidence type="ECO:0000259" key="10">
    <source>
        <dbReference type="Pfam" id="PF14416"/>
    </source>
</evidence>
<dbReference type="Proteomes" id="UP000734854">
    <property type="component" value="Unassembled WGS sequence"/>
</dbReference>
<proteinExistence type="inferred from homology"/>
<evidence type="ECO:0000313" key="12">
    <source>
        <dbReference type="Proteomes" id="UP000734854"/>
    </source>
</evidence>
<keyword evidence="6" id="KW-0333">Golgi apparatus</keyword>
<evidence type="ECO:0000256" key="4">
    <source>
        <dbReference type="ARBA" id="ARBA00022968"/>
    </source>
</evidence>
<accession>A0A8J5GSF7</accession>
<keyword evidence="5" id="KW-1133">Transmembrane helix</keyword>
<keyword evidence="4" id="KW-0735">Signal-anchor</keyword>
<evidence type="ECO:0000259" key="9">
    <source>
        <dbReference type="Pfam" id="PF13839"/>
    </source>
</evidence>
<organism evidence="11 12">
    <name type="scientific">Zingiber officinale</name>
    <name type="common">Ginger</name>
    <name type="synonym">Amomum zingiber</name>
    <dbReference type="NCBI Taxonomy" id="94328"/>
    <lineage>
        <taxon>Eukaryota</taxon>
        <taxon>Viridiplantae</taxon>
        <taxon>Streptophyta</taxon>
        <taxon>Embryophyta</taxon>
        <taxon>Tracheophyta</taxon>
        <taxon>Spermatophyta</taxon>
        <taxon>Magnoliopsida</taxon>
        <taxon>Liliopsida</taxon>
        <taxon>Zingiberales</taxon>
        <taxon>Zingiberaceae</taxon>
        <taxon>Zingiber</taxon>
    </lineage>
</organism>
<keyword evidence="7" id="KW-0472">Membrane</keyword>